<dbReference type="PANTHER" id="PTHR12630:SF1">
    <property type="entry name" value="GLUCOSIDASE 2 SUBUNIT BETA"/>
    <property type="match status" value="1"/>
</dbReference>
<dbReference type="SUPFAM" id="SSF57424">
    <property type="entry name" value="LDL receptor-like module"/>
    <property type="match status" value="1"/>
</dbReference>
<dbReference type="GO" id="GO:0017177">
    <property type="term" value="C:glucosidase II complex"/>
    <property type="evidence" value="ECO:0007669"/>
    <property type="project" value="TreeGrafter"/>
</dbReference>
<evidence type="ECO:0000313" key="5">
    <source>
        <dbReference type="EMBL" id="RKO91650.1"/>
    </source>
</evidence>
<dbReference type="InterPro" id="IPR039794">
    <property type="entry name" value="Gtb1-like"/>
</dbReference>
<feature type="domain" description="Glucosidase II beta subunit N-terminal" evidence="4">
    <location>
        <begin position="15"/>
        <end position="177"/>
    </location>
</feature>
<name>A0A4P9WKG2_9FUNG</name>
<evidence type="ECO:0000256" key="3">
    <source>
        <dbReference type="SAM" id="SignalP"/>
    </source>
</evidence>
<dbReference type="InterPro" id="IPR036055">
    <property type="entry name" value="LDL_receptor-like_sf"/>
</dbReference>
<evidence type="ECO:0000256" key="1">
    <source>
        <dbReference type="ARBA" id="ARBA00023157"/>
    </source>
</evidence>
<dbReference type="OrthoDB" id="28322at2759"/>
<reference evidence="6" key="1">
    <citation type="journal article" date="2018" name="Nat. Microbiol.">
        <title>Leveraging single-cell genomics to expand the fungal tree of life.</title>
        <authorList>
            <person name="Ahrendt S.R."/>
            <person name="Quandt C.A."/>
            <person name="Ciobanu D."/>
            <person name="Clum A."/>
            <person name="Salamov A."/>
            <person name="Andreopoulos B."/>
            <person name="Cheng J.F."/>
            <person name="Woyke T."/>
            <person name="Pelin A."/>
            <person name="Henrissat B."/>
            <person name="Reynolds N.K."/>
            <person name="Benny G.L."/>
            <person name="Smith M.E."/>
            <person name="James T.Y."/>
            <person name="Grigoriev I.V."/>
        </authorList>
    </citation>
    <scope>NUCLEOTIDE SEQUENCE [LARGE SCALE GENOMIC DNA]</scope>
</reference>
<feature type="signal peptide" evidence="3">
    <location>
        <begin position="1"/>
        <end position="18"/>
    </location>
</feature>
<dbReference type="Pfam" id="PF12999">
    <property type="entry name" value="PRKCSH-like"/>
    <property type="match status" value="1"/>
</dbReference>
<gene>
    <name evidence="5" type="ORF">BDK51DRAFT_27221</name>
</gene>
<dbReference type="PANTHER" id="PTHR12630">
    <property type="entry name" value="N-LINKED OLIGOSACCHARIDE PROCESSING"/>
    <property type="match status" value="1"/>
</dbReference>
<feature type="coiled-coil region" evidence="2">
    <location>
        <begin position="151"/>
        <end position="185"/>
    </location>
</feature>
<proteinExistence type="predicted"/>
<keyword evidence="1" id="KW-1015">Disulfide bond</keyword>
<dbReference type="Proteomes" id="UP000269721">
    <property type="component" value="Unassembled WGS sequence"/>
</dbReference>
<dbReference type="AlphaFoldDB" id="A0A4P9WKG2"/>
<keyword evidence="3" id="KW-0732">Signal</keyword>
<dbReference type="GO" id="GO:0006491">
    <property type="term" value="P:N-glycan processing"/>
    <property type="evidence" value="ECO:0007669"/>
    <property type="project" value="TreeGrafter"/>
</dbReference>
<feature type="chain" id="PRO_5020656479" evidence="3">
    <location>
        <begin position="19"/>
        <end position="358"/>
    </location>
</feature>
<dbReference type="InterPro" id="IPR028146">
    <property type="entry name" value="PRKCSH_N"/>
</dbReference>
<evidence type="ECO:0000259" key="4">
    <source>
        <dbReference type="Pfam" id="PF12999"/>
    </source>
</evidence>
<dbReference type="EMBL" id="KZ994967">
    <property type="protein sequence ID" value="RKO91650.1"/>
    <property type="molecule type" value="Genomic_DNA"/>
</dbReference>
<feature type="coiled-coil region" evidence="2">
    <location>
        <begin position="260"/>
        <end position="308"/>
    </location>
</feature>
<evidence type="ECO:0000256" key="2">
    <source>
        <dbReference type="SAM" id="Coils"/>
    </source>
</evidence>
<sequence length="358" mass="39023">MKLRLLVIAGSCFGLAAAATSSIRGVAKSKLPLYDLSSGSFTCLDGSLNIPALSVNDDFCDCPDGSDEPGTSACPEGRFHCKNVWHVPAYIASSRVNDGVCDPECCDGTDEYDGRATCPNICKEVGKRHREKQLEKNRAEIEGARAKLSYIASAEQARVTRSGELERLEQEVTAAQATVDMIEEVKTAAEMREKEAKDAVEAAYNAKICGPHVDGLNAWLDQILAAVKALEGSAAIGDPDVLKAVAVAEEIVEERRIKESREASEEETELEKEARLAKDQADIFRKELSEARDALRTFEKERDEINRRASFDYGEKGEFDKLDGLCLSADTPEYTYEICLFSSATQKSKTGGSNTNLG</sequence>
<organism evidence="5 6">
    <name type="scientific">Blyttiomyces helicus</name>
    <dbReference type="NCBI Taxonomy" id="388810"/>
    <lineage>
        <taxon>Eukaryota</taxon>
        <taxon>Fungi</taxon>
        <taxon>Fungi incertae sedis</taxon>
        <taxon>Chytridiomycota</taxon>
        <taxon>Chytridiomycota incertae sedis</taxon>
        <taxon>Chytridiomycetes</taxon>
        <taxon>Chytridiomycetes incertae sedis</taxon>
        <taxon>Blyttiomyces</taxon>
    </lineage>
</organism>
<keyword evidence="6" id="KW-1185">Reference proteome</keyword>
<protein>
    <submittedName>
        <fullName evidence="5">Glucosidase II beta subunit-like-domain-containing protein</fullName>
    </submittedName>
</protein>
<keyword evidence="2" id="KW-0175">Coiled coil</keyword>
<evidence type="ECO:0000313" key="6">
    <source>
        <dbReference type="Proteomes" id="UP000269721"/>
    </source>
</evidence>
<accession>A0A4P9WKG2</accession>